<dbReference type="PANTHER" id="PTHR30346">
    <property type="entry name" value="TRANSCRIPTIONAL DUAL REGULATOR HCAR-RELATED"/>
    <property type="match status" value="1"/>
</dbReference>
<dbReference type="EMBL" id="JAIVFP010000001">
    <property type="protein sequence ID" value="MCI4683779.1"/>
    <property type="molecule type" value="Genomic_DNA"/>
</dbReference>
<comment type="caution">
    <text evidence="7">The sequence shown here is derived from an EMBL/GenBank/DDBJ whole genome shotgun (WGS) entry which is preliminary data.</text>
</comment>
<dbReference type="InterPro" id="IPR036390">
    <property type="entry name" value="WH_DNA-bd_sf"/>
</dbReference>
<evidence type="ECO:0000256" key="1">
    <source>
        <dbReference type="ARBA" id="ARBA00009437"/>
    </source>
</evidence>
<sequence length="331" mass="35865">MTPLPTLRQLRFLVAVVERRHFGAAAEECLVSQSALSAAIQELEDHLGVKLLERTKRVVIPTAVGLDLAERARALLRGAEELVEAAQAARDPLSGALQLGVIPTIGPFLIPHIMPVLREKFPNLKVYLREEQSAPILARLESGQADAAIIALPYPCDGLETMELARDRFYVVCRPDHRLASRAKIRAQDMAGDDLLLLEDGHCLREHALAACSLEGARRNSGFQGTSLHTLVQMAANGLGVTLVPEMAIRAGILRGMDLVARPLEDDSPPRVVALVWRPSSSRKIMFRQLGQVLREASGAGNDEKPDASKFAVPGAAGAKADAVISRKRRA</sequence>
<feature type="compositionally biased region" description="Low complexity" evidence="5">
    <location>
        <begin position="312"/>
        <end position="324"/>
    </location>
</feature>
<evidence type="ECO:0000256" key="5">
    <source>
        <dbReference type="SAM" id="MobiDB-lite"/>
    </source>
</evidence>
<proteinExistence type="inferred from homology"/>
<keyword evidence="8" id="KW-1185">Reference proteome</keyword>
<keyword evidence="4" id="KW-0804">Transcription</keyword>
<keyword evidence="2" id="KW-0805">Transcription regulation</keyword>
<dbReference type="SUPFAM" id="SSF53850">
    <property type="entry name" value="Periplasmic binding protein-like II"/>
    <property type="match status" value="1"/>
</dbReference>
<keyword evidence="3" id="KW-0238">DNA-binding</keyword>
<evidence type="ECO:0000256" key="4">
    <source>
        <dbReference type="ARBA" id="ARBA00023163"/>
    </source>
</evidence>
<accession>A0ABS9Z835</accession>
<dbReference type="Pfam" id="PF03466">
    <property type="entry name" value="LysR_substrate"/>
    <property type="match status" value="1"/>
</dbReference>
<dbReference type="SUPFAM" id="SSF46785">
    <property type="entry name" value="Winged helix' DNA-binding domain"/>
    <property type="match status" value="1"/>
</dbReference>
<reference evidence="7" key="1">
    <citation type="journal article" date="2022" name="ISME J.">
        <title>Identification of active gaseous-alkane degraders at natural gas seeps.</title>
        <authorList>
            <person name="Farhan Ul Haque M."/>
            <person name="Hernandez M."/>
            <person name="Crombie A.T."/>
            <person name="Murrell J.C."/>
        </authorList>
    </citation>
    <scope>NUCLEOTIDE SEQUENCE</scope>
    <source>
        <strain evidence="7">PC2</strain>
    </source>
</reference>
<dbReference type="InterPro" id="IPR000847">
    <property type="entry name" value="LysR_HTH_N"/>
</dbReference>
<dbReference type="Gene3D" id="3.40.190.10">
    <property type="entry name" value="Periplasmic binding protein-like II"/>
    <property type="match status" value="2"/>
</dbReference>
<feature type="region of interest" description="Disordered" evidence="5">
    <location>
        <begin position="297"/>
        <end position="331"/>
    </location>
</feature>
<dbReference type="InterPro" id="IPR005119">
    <property type="entry name" value="LysR_subst-bd"/>
</dbReference>
<dbReference type="Pfam" id="PF00126">
    <property type="entry name" value="HTH_1"/>
    <property type="match status" value="1"/>
</dbReference>
<evidence type="ECO:0000256" key="3">
    <source>
        <dbReference type="ARBA" id="ARBA00023125"/>
    </source>
</evidence>
<comment type="similarity">
    <text evidence="1">Belongs to the LysR transcriptional regulatory family.</text>
</comment>
<dbReference type="Gene3D" id="1.10.10.10">
    <property type="entry name" value="Winged helix-like DNA-binding domain superfamily/Winged helix DNA-binding domain"/>
    <property type="match status" value="1"/>
</dbReference>
<dbReference type="CDD" id="cd08411">
    <property type="entry name" value="PBP2_OxyR"/>
    <property type="match status" value="1"/>
</dbReference>
<evidence type="ECO:0000313" key="7">
    <source>
        <dbReference type="EMBL" id="MCI4683779.1"/>
    </source>
</evidence>
<evidence type="ECO:0000313" key="8">
    <source>
        <dbReference type="Proteomes" id="UP001139104"/>
    </source>
</evidence>
<evidence type="ECO:0000256" key="2">
    <source>
        <dbReference type="ARBA" id="ARBA00023015"/>
    </source>
</evidence>
<dbReference type="PANTHER" id="PTHR30346:SF10">
    <property type="entry name" value="TRANSCRIPTIONAL REGULATOR OF OXIDATIVE STRESS OXYR"/>
    <property type="match status" value="1"/>
</dbReference>
<dbReference type="InterPro" id="IPR036388">
    <property type="entry name" value="WH-like_DNA-bd_sf"/>
</dbReference>
<dbReference type="PROSITE" id="PS50931">
    <property type="entry name" value="HTH_LYSR"/>
    <property type="match status" value="1"/>
</dbReference>
<gene>
    <name evidence="7" type="ORF">K2U94_13570</name>
</gene>
<organism evidence="7 8">
    <name type="scientific">Candidatus Rhodoblastus alkanivorans</name>
    <dbReference type="NCBI Taxonomy" id="2954117"/>
    <lineage>
        <taxon>Bacteria</taxon>
        <taxon>Pseudomonadati</taxon>
        <taxon>Pseudomonadota</taxon>
        <taxon>Alphaproteobacteria</taxon>
        <taxon>Hyphomicrobiales</taxon>
        <taxon>Rhodoblastaceae</taxon>
        <taxon>Rhodoblastus</taxon>
    </lineage>
</organism>
<dbReference type="RefSeq" id="WP_243067710.1">
    <property type="nucleotide sequence ID" value="NZ_JAIVFK010000006.1"/>
</dbReference>
<feature type="domain" description="HTH lysR-type" evidence="6">
    <location>
        <begin position="5"/>
        <end position="62"/>
    </location>
</feature>
<dbReference type="Proteomes" id="UP001139104">
    <property type="component" value="Unassembled WGS sequence"/>
</dbReference>
<evidence type="ECO:0000259" key="6">
    <source>
        <dbReference type="PROSITE" id="PS50931"/>
    </source>
</evidence>
<protein>
    <submittedName>
        <fullName evidence="7">Hydrogen peroxide-inducible genes activator</fullName>
    </submittedName>
</protein>
<name>A0ABS9Z835_9HYPH</name>
<dbReference type="PRINTS" id="PR00039">
    <property type="entry name" value="HTHLYSR"/>
</dbReference>